<dbReference type="PANTHER" id="PTHR45436">
    <property type="entry name" value="SENSOR HISTIDINE KINASE YKOH"/>
    <property type="match status" value="1"/>
</dbReference>
<organism evidence="12 13">
    <name type="scientific">Sphingomonas horti</name>
    <dbReference type="NCBI Taxonomy" id="2682842"/>
    <lineage>
        <taxon>Bacteria</taxon>
        <taxon>Pseudomonadati</taxon>
        <taxon>Pseudomonadota</taxon>
        <taxon>Alphaproteobacteria</taxon>
        <taxon>Sphingomonadales</taxon>
        <taxon>Sphingomonadaceae</taxon>
        <taxon>Sphingomonas</taxon>
    </lineage>
</organism>
<dbReference type="PANTHER" id="PTHR45436:SF5">
    <property type="entry name" value="SENSOR HISTIDINE KINASE TRCS"/>
    <property type="match status" value="1"/>
</dbReference>
<keyword evidence="5" id="KW-0808">Transferase</keyword>
<keyword evidence="8 10" id="KW-1133">Transmembrane helix</keyword>
<comment type="catalytic activity">
    <reaction evidence="1">
        <text>ATP + protein L-histidine = ADP + protein N-phospho-L-histidine.</text>
        <dbReference type="EC" id="2.7.13.3"/>
    </reaction>
</comment>
<dbReference type="InterPro" id="IPR003594">
    <property type="entry name" value="HATPase_dom"/>
</dbReference>
<evidence type="ECO:0000259" key="11">
    <source>
        <dbReference type="PROSITE" id="PS50109"/>
    </source>
</evidence>
<evidence type="ECO:0000313" key="12">
    <source>
        <dbReference type="EMBL" id="MVO79495.1"/>
    </source>
</evidence>
<dbReference type="GO" id="GO:0000160">
    <property type="term" value="P:phosphorelay signal transduction system"/>
    <property type="evidence" value="ECO:0007669"/>
    <property type="project" value="TreeGrafter"/>
</dbReference>
<dbReference type="GO" id="GO:0005886">
    <property type="term" value="C:plasma membrane"/>
    <property type="evidence" value="ECO:0007669"/>
    <property type="project" value="TreeGrafter"/>
</dbReference>
<keyword evidence="7 12" id="KW-0418">Kinase</keyword>
<keyword evidence="13" id="KW-1185">Reference proteome</keyword>
<sequence length="412" mass="44003">MTLLFDRHIERRVAEELRAQAVPLLAGLATSNGAPVVGEEPADPRFSVPASGLYWQVGSARSRSLWDSRLPPADNPRADNWSSRTAAGPFGQQLLLVERRVQLDPGQKPLVIQLGYDLARLAPARREFGREMGLFVLLLWVVLSVAAWIQVALGLKPLSSVREELGRLRRDPSARLNGAYPSELRPLIGAIDDLADAREADLARARRRAADLAHGLKTPLAALSAQSAKARRAGANEAADGLDAAIAAVRAAVDGELARTRIGLLQSEGQATPAARLVDRLVDVIEHTQAGERIAFTTEVDDGAVLPLAGDDAAELLGPLLENAARHARRRVLVRGEARPDALVISVADDGPGLDAAHRSDAVLRGARLDSSSDGYGLGLAIARELAEATQGTMELRPGPLGGLEVRLSWLR</sequence>
<dbReference type="AlphaFoldDB" id="A0A6I4J4T9"/>
<feature type="transmembrane region" description="Helical" evidence="10">
    <location>
        <begin position="134"/>
        <end position="155"/>
    </location>
</feature>
<evidence type="ECO:0000256" key="4">
    <source>
        <dbReference type="ARBA" id="ARBA00022553"/>
    </source>
</evidence>
<dbReference type="EMBL" id="WQMS01000020">
    <property type="protein sequence ID" value="MVO79495.1"/>
    <property type="molecule type" value="Genomic_DNA"/>
</dbReference>
<dbReference type="InterPro" id="IPR004358">
    <property type="entry name" value="Sig_transdc_His_kin-like_C"/>
</dbReference>
<dbReference type="Pfam" id="PF02518">
    <property type="entry name" value="HATPase_c"/>
    <property type="match status" value="1"/>
</dbReference>
<evidence type="ECO:0000256" key="2">
    <source>
        <dbReference type="ARBA" id="ARBA00004370"/>
    </source>
</evidence>
<protein>
    <recommendedName>
        <fullName evidence="3">histidine kinase</fullName>
        <ecNumber evidence="3">2.7.13.3</ecNumber>
    </recommendedName>
</protein>
<dbReference type="InterPro" id="IPR005467">
    <property type="entry name" value="His_kinase_dom"/>
</dbReference>
<evidence type="ECO:0000313" key="13">
    <source>
        <dbReference type="Proteomes" id="UP000441389"/>
    </source>
</evidence>
<evidence type="ECO:0000256" key="5">
    <source>
        <dbReference type="ARBA" id="ARBA00022679"/>
    </source>
</evidence>
<dbReference type="SMART" id="SM00387">
    <property type="entry name" value="HATPase_c"/>
    <property type="match status" value="1"/>
</dbReference>
<dbReference type="PROSITE" id="PS50109">
    <property type="entry name" value="HIS_KIN"/>
    <property type="match status" value="1"/>
</dbReference>
<evidence type="ECO:0000256" key="1">
    <source>
        <dbReference type="ARBA" id="ARBA00000085"/>
    </source>
</evidence>
<evidence type="ECO:0000256" key="7">
    <source>
        <dbReference type="ARBA" id="ARBA00022777"/>
    </source>
</evidence>
<evidence type="ECO:0000256" key="10">
    <source>
        <dbReference type="SAM" id="Phobius"/>
    </source>
</evidence>
<keyword evidence="6 10" id="KW-0812">Transmembrane</keyword>
<keyword evidence="9 10" id="KW-0472">Membrane</keyword>
<keyword evidence="4" id="KW-0597">Phosphoprotein</keyword>
<evidence type="ECO:0000256" key="9">
    <source>
        <dbReference type="ARBA" id="ARBA00023136"/>
    </source>
</evidence>
<dbReference type="SUPFAM" id="SSF55874">
    <property type="entry name" value="ATPase domain of HSP90 chaperone/DNA topoisomerase II/histidine kinase"/>
    <property type="match status" value="1"/>
</dbReference>
<feature type="domain" description="Histidine kinase" evidence="11">
    <location>
        <begin position="211"/>
        <end position="412"/>
    </location>
</feature>
<dbReference type="PRINTS" id="PR00344">
    <property type="entry name" value="BCTRLSENSOR"/>
</dbReference>
<name>A0A6I4J4T9_9SPHN</name>
<dbReference type="InterPro" id="IPR036890">
    <property type="entry name" value="HATPase_C_sf"/>
</dbReference>
<comment type="subcellular location">
    <subcellularLocation>
        <location evidence="2">Membrane</location>
    </subcellularLocation>
</comment>
<dbReference type="Gene3D" id="3.30.565.10">
    <property type="entry name" value="Histidine kinase-like ATPase, C-terminal domain"/>
    <property type="match status" value="1"/>
</dbReference>
<evidence type="ECO:0000256" key="3">
    <source>
        <dbReference type="ARBA" id="ARBA00012438"/>
    </source>
</evidence>
<dbReference type="Proteomes" id="UP000441389">
    <property type="component" value="Unassembled WGS sequence"/>
</dbReference>
<gene>
    <name evidence="12" type="ORF">GON01_16305</name>
</gene>
<evidence type="ECO:0000256" key="8">
    <source>
        <dbReference type="ARBA" id="ARBA00022989"/>
    </source>
</evidence>
<dbReference type="GO" id="GO:0004673">
    <property type="term" value="F:protein histidine kinase activity"/>
    <property type="evidence" value="ECO:0007669"/>
    <property type="project" value="UniProtKB-EC"/>
</dbReference>
<reference evidence="12 13" key="1">
    <citation type="submission" date="2019-12" db="EMBL/GenBank/DDBJ databases">
        <authorList>
            <person name="Huq M.A."/>
        </authorList>
    </citation>
    <scope>NUCLEOTIDE SEQUENCE [LARGE SCALE GENOMIC DNA]</scope>
    <source>
        <strain evidence="12 13">MAH-20</strain>
    </source>
</reference>
<comment type="caution">
    <text evidence="12">The sequence shown here is derived from an EMBL/GenBank/DDBJ whole genome shotgun (WGS) entry which is preliminary data.</text>
</comment>
<accession>A0A6I4J4T9</accession>
<dbReference type="InterPro" id="IPR050428">
    <property type="entry name" value="TCS_sensor_his_kinase"/>
</dbReference>
<dbReference type="EC" id="2.7.13.3" evidence="3"/>
<evidence type="ECO:0000256" key="6">
    <source>
        <dbReference type="ARBA" id="ARBA00022692"/>
    </source>
</evidence>
<proteinExistence type="predicted"/>